<name>A0A7S8HGK7_9BACI</name>
<keyword evidence="4" id="KW-1185">Reference proteome</keyword>
<dbReference type="KEGG" id="mcui:G8O30_13495"/>
<dbReference type="Gene3D" id="2.40.128.690">
    <property type="entry name" value="YycH protein, domain 3-like"/>
    <property type="match status" value="1"/>
</dbReference>
<sequence length="262" mass="30248">MDWSKTKSIFIIVFLILNIFLLTQYMNKLSANQLKVFTDPTFEDNLKAEGITFSNLPTAPETDSIVSAKTRSFTEEDVSQLAGQKATIREETTLESVFDEPILVEDLSKLQDVLANQILYLSEYKYWEYDIEGNRVVYNQVVDGRTIYQNKNAQIVFTLNDQGEIISYRQTKLENFQEVAKGEKEILQPMQALESLYKSRKLPPQSKIIGAELGYHTYVQLTESQVLTPTWNFVVERDKERNNYLVNAYNEGQVIEVTPEEK</sequence>
<evidence type="ECO:0000256" key="1">
    <source>
        <dbReference type="SAM" id="Phobius"/>
    </source>
</evidence>
<dbReference type="EMBL" id="CP049742">
    <property type="protein sequence ID" value="QPC47902.1"/>
    <property type="molecule type" value="Genomic_DNA"/>
</dbReference>
<proteinExistence type="predicted"/>
<dbReference type="InterPro" id="IPR018604">
    <property type="entry name" value="YycI-like"/>
</dbReference>
<organism evidence="3 4">
    <name type="scientific">Mangrovibacillus cuniculi</name>
    <dbReference type="NCBI Taxonomy" id="2593652"/>
    <lineage>
        <taxon>Bacteria</taxon>
        <taxon>Bacillati</taxon>
        <taxon>Bacillota</taxon>
        <taxon>Bacilli</taxon>
        <taxon>Bacillales</taxon>
        <taxon>Bacillaceae</taxon>
        <taxon>Mangrovibacillus</taxon>
    </lineage>
</organism>
<evidence type="ECO:0000313" key="4">
    <source>
        <dbReference type="Proteomes" id="UP000593626"/>
    </source>
</evidence>
<dbReference type="AlphaFoldDB" id="A0A7S8HGK7"/>
<accession>A0A7S8HGK7</accession>
<dbReference type="GO" id="GO:0016020">
    <property type="term" value="C:membrane"/>
    <property type="evidence" value="ECO:0007669"/>
    <property type="project" value="InterPro"/>
</dbReference>
<feature type="transmembrane region" description="Helical" evidence="1">
    <location>
        <begin position="9"/>
        <end position="26"/>
    </location>
</feature>
<evidence type="ECO:0000259" key="2">
    <source>
        <dbReference type="Pfam" id="PF09648"/>
    </source>
</evidence>
<keyword evidence="1" id="KW-0472">Membrane</keyword>
<feature type="domain" description="Regulatory protein YycH-like" evidence="2">
    <location>
        <begin position="41"/>
        <end position="249"/>
    </location>
</feature>
<dbReference type="RefSeq" id="WP_239672583.1">
    <property type="nucleotide sequence ID" value="NZ_CP049742.1"/>
</dbReference>
<keyword evidence="1" id="KW-1133">Transmembrane helix</keyword>
<reference evidence="3 4" key="1">
    <citation type="submission" date="2019-07" db="EMBL/GenBank/DDBJ databases">
        <title>Genome sequence of 2 isolates from Red Sea Mangroves.</title>
        <authorList>
            <person name="Sefrji F."/>
            <person name="Michoud G."/>
            <person name="Merlino G."/>
            <person name="Daffonchio D."/>
        </authorList>
    </citation>
    <scope>NUCLEOTIDE SEQUENCE [LARGE SCALE GENOMIC DNA]</scope>
    <source>
        <strain evidence="3 4">R1DC41</strain>
    </source>
</reference>
<keyword evidence="1" id="KW-0812">Transmembrane</keyword>
<dbReference type="Proteomes" id="UP000593626">
    <property type="component" value="Chromosome"/>
</dbReference>
<evidence type="ECO:0000313" key="3">
    <source>
        <dbReference type="EMBL" id="QPC47902.1"/>
    </source>
</evidence>
<dbReference type="Pfam" id="PF09648">
    <property type="entry name" value="YycI"/>
    <property type="match status" value="1"/>
</dbReference>
<protein>
    <recommendedName>
        <fullName evidence="2">Regulatory protein YycH-like domain-containing protein</fullName>
    </recommendedName>
</protein>
<gene>
    <name evidence="3" type="ORF">G8O30_13495</name>
</gene>